<reference evidence="1 2" key="1">
    <citation type="submission" date="2016-05" db="EMBL/GenBank/DDBJ databases">
        <authorList>
            <person name="Lavstsen T."/>
            <person name="Jespersen J.S."/>
        </authorList>
    </citation>
    <scope>NUCLEOTIDE SEQUENCE [LARGE SCALE GENOMIC DNA]</scope>
    <source>
        <strain evidence="1 2">B7-9</strain>
    </source>
</reference>
<protein>
    <recommendedName>
        <fullName evidence="3">Schlafen AlbA-2 domain-containing protein</fullName>
    </recommendedName>
</protein>
<sequence length="66" mass="7189">MAHYSDQELIMMLTDLESDLVERKETLRGDAPTTVRQAICAFANDLPGYGRAGVIFIGARDDGTTA</sequence>
<evidence type="ECO:0008006" key="3">
    <source>
        <dbReference type="Google" id="ProtNLM"/>
    </source>
</evidence>
<dbReference type="Proteomes" id="UP000220922">
    <property type="component" value="Unassembled WGS sequence"/>
</dbReference>
<keyword evidence="2" id="KW-1185">Reference proteome</keyword>
<evidence type="ECO:0000313" key="1">
    <source>
        <dbReference type="EMBL" id="PDV99674.1"/>
    </source>
</evidence>
<name>A0A2H3L4B8_9CHLR</name>
<dbReference type="AlphaFoldDB" id="A0A2H3L4B8"/>
<dbReference type="InterPro" id="IPR038461">
    <property type="entry name" value="Schlafen_AlbA_2_dom_sf"/>
</dbReference>
<dbReference type="RefSeq" id="WP_097651440.1">
    <property type="nucleotide sequence ID" value="NZ_LYXE01000063.1"/>
</dbReference>
<accession>A0A2H3L4B8</accession>
<dbReference type="EMBL" id="LYXE01000063">
    <property type="protein sequence ID" value="PDV99674.1"/>
    <property type="molecule type" value="Genomic_DNA"/>
</dbReference>
<comment type="caution">
    <text evidence="1">The sequence shown here is derived from an EMBL/GenBank/DDBJ whole genome shotgun (WGS) entry which is preliminary data.</text>
</comment>
<dbReference type="Gene3D" id="3.30.950.30">
    <property type="entry name" value="Schlafen, AAA domain"/>
    <property type="match status" value="1"/>
</dbReference>
<organism evidence="1 2">
    <name type="scientific">Candidatus Chloroploca asiatica</name>
    <dbReference type="NCBI Taxonomy" id="1506545"/>
    <lineage>
        <taxon>Bacteria</taxon>
        <taxon>Bacillati</taxon>
        <taxon>Chloroflexota</taxon>
        <taxon>Chloroflexia</taxon>
        <taxon>Chloroflexales</taxon>
        <taxon>Chloroflexineae</taxon>
        <taxon>Oscillochloridaceae</taxon>
        <taxon>Candidatus Chloroploca</taxon>
    </lineage>
</organism>
<proteinExistence type="predicted"/>
<gene>
    <name evidence="1" type="ORF">A9Q02_00160</name>
</gene>
<dbReference type="OrthoDB" id="9807907at2"/>
<evidence type="ECO:0000313" key="2">
    <source>
        <dbReference type="Proteomes" id="UP000220922"/>
    </source>
</evidence>